<dbReference type="AlphaFoldDB" id="A0AAW6AXD1"/>
<comment type="caution">
    <text evidence="2">The sequence shown here is derived from an EMBL/GenBank/DDBJ whole genome shotgun (WGS) entry which is preliminary data.</text>
</comment>
<evidence type="ECO:0000313" key="3">
    <source>
        <dbReference type="Proteomes" id="UP001300871"/>
    </source>
</evidence>
<dbReference type="Proteomes" id="UP001300871">
    <property type="component" value="Unassembled WGS sequence"/>
</dbReference>
<sequence>MLKDYNELRKIDVTPYCDLRDGITYLPYNKCIDLLHENGAELVFFLPVPNPKTGGSLYESESAFLDKNGVQNRCYETKIEIHIDDKIYYMQSPVMNGANPVKDNSMSQQRVWNSMTRSFVKAVAMYTGLGFSLWLKEEEIERKQQETADQYHDIRKVKERVLQTLTAIQKEGNLTLEQTAIQMGRSADELNAWFKQYDILFAVENNLEHVLKKIRQDNYDKRP</sequence>
<dbReference type="InterPro" id="IPR009425">
    <property type="entry name" value="DSRM_SSAP"/>
</dbReference>
<name>A0AAW6AXD1_CLOSY</name>
<protein>
    <submittedName>
        <fullName evidence="2">DUF1071 domain-containing protein</fullName>
    </submittedName>
</protein>
<dbReference type="EMBL" id="JAQLGM010000020">
    <property type="protein sequence ID" value="MDB2000452.1"/>
    <property type="molecule type" value="Genomic_DNA"/>
</dbReference>
<dbReference type="RefSeq" id="WP_144232971.1">
    <property type="nucleotide sequence ID" value="NZ_CABHNX010000059.1"/>
</dbReference>
<reference evidence="2" key="1">
    <citation type="submission" date="2023-01" db="EMBL/GenBank/DDBJ databases">
        <title>Human gut microbiome strain richness.</title>
        <authorList>
            <person name="Chen-Liaw A."/>
        </authorList>
    </citation>
    <scope>NUCLEOTIDE SEQUENCE</scope>
    <source>
        <strain evidence="2">B1_m1001713B170214d0_201011</strain>
    </source>
</reference>
<accession>A0AAW6AXD1</accession>
<evidence type="ECO:0000313" key="2">
    <source>
        <dbReference type="EMBL" id="MDB2000452.1"/>
    </source>
</evidence>
<dbReference type="Pfam" id="PF06378">
    <property type="entry name" value="SSAP_Sak"/>
    <property type="match status" value="1"/>
</dbReference>
<feature type="domain" description="SSAP RNA binding" evidence="1">
    <location>
        <begin position="74"/>
        <end position="156"/>
    </location>
</feature>
<organism evidence="2 3">
    <name type="scientific">Clostridium symbiosum</name>
    <name type="common">Bacteroides symbiosus</name>
    <dbReference type="NCBI Taxonomy" id="1512"/>
    <lineage>
        <taxon>Bacteria</taxon>
        <taxon>Bacillati</taxon>
        <taxon>Bacillota</taxon>
        <taxon>Clostridia</taxon>
        <taxon>Lachnospirales</taxon>
        <taxon>Lachnospiraceae</taxon>
        <taxon>Otoolea</taxon>
    </lineage>
</organism>
<evidence type="ECO:0000259" key="1">
    <source>
        <dbReference type="Pfam" id="PF06378"/>
    </source>
</evidence>
<gene>
    <name evidence="2" type="ORF">PM006_09590</name>
</gene>
<proteinExistence type="predicted"/>